<dbReference type="OMA" id="LMAMISQ"/>
<dbReference type="AlphaFoldDB" id="K3WAE9"/>
<dbReference type="EMBL" id="GL376634">
    <property type="status" value="NOT_ANNOTATED_CDS"/>
    <property type="molecule type" value="Genomic_DNA"/>
</dbReference>
<dbReference type="SUPFAM" id="SSF46689">
    <property type="entry name" value="Homeodomain-like"/>
    <property type="match status" value="1"/>
</dbReference>
<evidence type="ECO:0000256" key="1">
    <source>
        <dbReference type="ARBA" id="ARBA00023125"/>
    </source>
</evidence>
<reference evidence="7" key="2">
    <citation type="submission" date="2010-04" db="EMBL/GenBank/DDBJ databases">
        <authorList>
            <person name="Buell R."/>
            <person name="Hamilton J."/>
            <person name="Hostetler J."/>
        </authorList>
    </citation>
    <scope>NUCLEOTIDE SEQUENCE [LARGE SCALE GENOMIC DNA]</scope>
    <source>
        <strain evidence="7">DAOM:BR144</strain>
    </source>
</reference>
<keyword evidence="3 4" id="KW-0539">Nucleus</keyword>
<dbReference type="eggNOG" id="KOG0773">
    <property type="taxonomic scope" value="Eukaryota"/>
</dbReference>
<keyword evidence="7" id="KW-1185">Reference proteome</keyword>
<dbReference type="GO" id="GO:0005634">
    <property type="term" value="C:nucleus"/>
    <property type="evidence" value="ECO:0007669"/>
    <property type="project" value="UniProtKB-SubCell"/>
</dbReference>
<reference evidence="6" key="3">
    <citation type="submission" date="2015-02" db="UniProtKB">
        <authorList>
            <consortium name="EnsemblProtists"/>
        </authorList>
    </citation>
    <scope>IDENTIFICATION</scope>
    <source>
        <strain evidence="6">DAOM BR144</strain>
    </source>
</reference>
<dbReference type="CDD" id="cd00086">
    <property type="entry name" value="homeodomain"/>
    <property type="match status" value="1"/>
</dbReference>
<evidence type="ECO:0000313" key="7">
    <source>
        <dbReference type="Proteomes" id="UP000019132"/>
    </source>
</evidence>
<dbReference type="PROSITE" id="PS50071">
    <property type="entry name" value="HOMEOBOX_2"/>
    <property type="match status" value="1"/>
</dbReference>
<sequence>MFALAGAGAARIKQEEEVDDDQMDAVKIEREAHHELLPLIQKLKHMIAHPDKLFAALTLIDIEDGVSFSERHQLTLKKKTIAYQRSELRGLAATWHRFVDAVGSPSSKNSYLKRVDHMMMKLALYHMRLWNYICAICIDAVLNMGAAVAESQKHWFTAPSLERHRPAASISPMFESKSSDALSQGMIRASSSNLAKRSRLTRHSNEFMIGWFIAHKANPYPSAEERTQIASKTGLTEQQVRNWFANMRKRHWKPNRLETKKPRCLLDVVLRKHEV</sequence>
<dbReference type="PANTHER" id="PTHR11850">
    <property type="entry name" value="HOMEOBOX PROTEIN TRANSCRIPTION FACTORS"/>
    <property type="match status" value="1"/>
</dbReference>
<name>K3WAE9_GLOUD</name>
<dbReference type="GO" id="GO:0000981">
    <property type="term" value="F:DNA-binding transcription factor activity, RNA polymerase II-specific"/>
    <property type="evidence" value="ECO:0007669"/>
    <property type="project" value="InterPro"/>
</dbReference>
<evidence type="ECO:0000256" key="4">
    <source>
        <dbReference type="PROSITE-ProRule" id="PRU00108"/>
    </source>
</evidence>
<dbReference type="VEuPathDB" id="FungiDB:PYU1_G001938"/>
<dbReference type="Pfam" id="PF05920">
    <property type="entry name" value="Homeobox_KN"/>
    <property type="match status" value="1"/>
</dbReference>
<dbReference type="InterPro" id="IPR008422">
    <property type="entry name" value="KN_HD"/>
</dbReference>
<feature type="DNA-binding region" description="Homeobox" evidence="4">
    <location>
        <begin position="193"/>
        <end position="255"/>
    </location>
</feature>
<dbReference type="HOGENOM" id="CLU_951483_0_0_1"/>
<dbReference type="InterPro" id="IPR001356">
    <property type="entry name" value="HD"/>
</dbReference>
<dbReference type="GO" id="GO:0003677">
    <property type="term" value="F:DNA binding"/>
    <property type="evidence" value="ECO:0007669"/>
    <property type="project" value="UniProtKB-UniRule"/>
</dbReference>
<accession>K3WAE9</accession>
<keyword evidence="2 4" id="KW-0371">Homeobox</keyword>
<dbReference type="InterPro" id="IPR017970">
    <property type="entry name" value="Homeobox_CS"/>
</dbReference>
<dbReference type="Gene3D" id="1.10.10.60">
    <property type="entry name" value="Homeodomain-like"/>
    <property type="match status" value="1"/>
</dbReference>
<dbReference type="PROSITE" id="PS00027">
    <property type="entry name" value="HOMEOBOX_1"/>
    <property type="match status" value="1"/>
</dbReference>
<organism evidence="6 7">
    <name type="scientific">Globisporangium ultimum (strain ATCC 200006 / CBS 805.95 / DAOM BR144)</name>
    <name type="common">Pythium ultimum</name>
    <dbReference type="NCBI Taxonomy" id="431595"/>
    <lineage>
        <taxon>Eukaryota</taxon>
        <taxon>Sar</taxon>
        <taxon>Stramenopiles</taxon>
        <taxon>Oomycota</taxon>
        <taxon>Peronosporomycetes</taxon>
        <taxon>Pythiales</taxon>
        <taxon>Pythiaceae</taxon>
        <taxon>Globisporangium</taxon>
    </lineage>
</organism>
<dbReference type="EnsemblProtists" id="PYU1_T001940">
    <property type="protein sequence ID" value="PYU1_T001940"/>
    <property type="gene ID" value="PYU1_G001938"/>
</dbReference>
<comment type="subcellular location">
    <subcellularLocation>
        <location evidence="4">Nucleus</location>
    </subcellularLocation>
</comment>
<dbReference type="InterPro" id="IPR050224">
    <property type="entry name" value="TALE_homeobox"/>
</dbReference>
<reference evidence="7" key="1">
    <citation type="journal article" date="2010" name="Genome Biol.">
        <title>Genome sequence of the necrotrophic plant pathogen Pythium ultimum reveals original pathogenicity mechanisms and effector repertoire.</title>
        <authorList>
            <person name="Levesque C.A."/>
            <person name="Brouwer H."/>
            <person name="Cano L."/>
            <person name="Hamilton J.P."/>
            <person name="Holt C."/>
            <person name="Huitema E."/>
            <person name="Raffaele S."/>
            <person name="Robideau G.P."/>
            <person name="Thines M."/>
            <person name="Win J."/>
            <person name="Zerillo M.M."/>
            <person name="Beakes G.W."/>
            <person name="Boore J.L."/>
            <person name="Busam D."/>
            <person name="Dumas B."/>
            <person name="Ferriera S."/>
            <person name="Fuerstenberg S.I."/>
            <person name="Gachon C.M."/>
            <person name="Gaulin E."/>
            <person name="Govers F."/>
            <person name="Grenville-Briggs L."/>
            <person name="Horner N."/>
            <person name="Hostetler J."/>
            <person name="Jiang R.H."/>
            <person name="Johnson J."/>
            <person name="Krajaejun T."/>
            <person name="Lin H."/>
            <person name="Meijer H.J."/>
            <person name="Moore B."/>
            <person name="Morris P."/>
            <person name="Phuntmart V."/>
            <person name="Puiu D."/>
            <person name="Shetty J."/>
            <person name="Stajich J.E."/>
            <person name="Tripathy S."/>
            <person name="Wawra S."/>
            <person name="van West P."/>
            <person name="Whitty B.R."/>
            <person name="Coutinho P.M."/>
            <person name="Henrissat B."/>
            <person name="Martin F."/>
            <person name="Thomas P.D."/>
            <person name="Tyler B.M."/>
            <person name="De Vries R.P."/>
            <person name="Kamoun S."/>
            <person name="Yandell M."/>
            <person name="Tisserat N."/>
            <person name="Buell C.R."/>
        </authorList>
    </citation>
    <scope>NUCLEOTIDE SEQUENCE</scope>
    <source>
        <strain evidence="7">DAOM:BR144</strain>
    </source>
</reference>
<dbReference type="SMART" id="SM00389">
    <property type="entry name" value="HOX"/>
    <property type="match status" value="1"/>
</dbReference>
<protein>
    <recommendedName>
        <fullName evidence="5">Homeobox domain-containing protein</fullName>
    </recommendedName>
</protein>
<feature type="domain" description="Homeobox" evidence="5">
    <location>
        <begin position="191"/>
        <end position="254"/>
    </location>
</feature>
<proteinExistence type="predicted"/>
<evidence type="ECO:0000259" key="5">
    <source>
        <dbReference type="PROSITE" id="PS50071"/>
    </source>
</evidence>
<dbReference type="STRING" id="431595.K3WAE9"/>
<dbReference type="InParanoid" id="K3WAE9"/>
<evidence type="ECO:0000256" key="3">
    <source>
        <dbReference type="ARBA" id="ARBA00023242"/>
    </source>
</evidence>
<evidence type="ECO:0000313" key="6">
    <source>
        <dbReference type="EnsemblProtists" id="PYU1_T001940"/>
    </source>
</evidence>
<evidence type="ECO:0000256" key="2">
    <source>
        <dbReference type="ARBA" id="ARBA00023155"/>
    </source>
</evidence>
<dbReference type="Proteomes" id="UP000019132">
    <property type="component" value="Unassembled WGS sequence"/>
</dbReference>
<dbReference type="InterPro" id="IPR009057">
    <property type="entry name" value="Homeodomain-like_sf"/>
</dbReference>
<keyword evidence="1 4" id="KW-0238">DNA-binding</keyword>